<evidence type="ECO:0008006" key="2">
    <source>
        <dbReference type="Google" id="ProtNLM"/>
    </source>
</evidence>
<dbReference type="EMBL" id="AP029170">
    <property type="protein sequence ID" value="BFD46699.1"/>
    <property type="molecule type" value="Genomic_DNA"/>
</dbReference>
<dbReference type="InterPro" id="IPR007420">
    <property type="entry name" value="DUF465"/>
</dbReference>
<dbReference type="Gene3D" id="6.10.280.50">
    <property type="match status" value="1"/>
</dbReference>
<reference evidence="1" key="1">
    <citation type="submission" date="2024-01" db="EMBL/GenBank/DDBJ databases">
        <title>Sequencing the genomes of a sandfly, Sergentomyia squamirostris, and its two endosymbionts.</title>
        <authorList>
            <person name="Itokawa K."/>
            <person name="Sanjoba C."/>
        </authorList>
    </citation>
    <scope>NUCLEOTIDE SEQUENCE</scope>
    <source>
        <strain evidence="1">RiSSQ</strain>
    </source>
</reference>
<gene>
    <name evidence="1" type="ORF">DMENIID0002_13450</name>
</gene>
<dbReference type="AlphaFoldDB" id="A0AAT9GA62"/>
<name>A0AAT9GA62_9RICK</name>
<protein>
    <recommendedName>
        <fullName evidence="2">DUF465 domain-containing protein</fullName>
    </recommendedName>
</protein>
<organism evidence="1">
    <name type="scientific">Candidatus Tisiphia endosymbiont of Sergentomyia squamirostris</name>
    <dbReference type="NCBI Taxonomy" id="3113639"/>
    <lineage>
        <taxon>Bacteria</taxon>
        <taxon>Pseudomonadati</taxon>
        <taxon>Pseudomonadota</taxon>
        <taxon>Alphaproteobacteria</taxon>
        <taxon>Rickettsiales</taxon>
        <taxon>Rickettsiaceae</taxon>
        <taxon>Rickettsieae</taxon>
        <taxon>Candidatus Tisiphia</taxon>
    </lineage>
</organism>
<proteinExistence type="predicted"/>
<dbReference type="Pfam" id="PF04325">
    <property type="entry name" value="DUF465"/>
    <property type="match status" value="1"/>
</dbReference>
<evidence type="ECO:0000313" key="1">
    <source>
        <dbReference type="EMBL" id="BFD46699.1"/>
    </source>
</evidence>
<dbReference type="InterPro" id="IPR038444">
    <property type="entry name" value="DUF465_sf"/>
</dbReference>
<accession>A0AAT9GA62</accession>
<sequence length="64" mass="7532">MSLMSHIQSLQKKHNDLERLINTGFLHLQDNTKVRQLKKQKLILKDKILLLYKGFTKNATISQK</sequence>